<dbReference type="InterPro" id="IPR051156">
    <property type="entry name" value="Mito/Outer_Membr_Metalloprot"/>
</dbReference>
<proteinExistence type="predicted"/>
<dbReference type="InterPro" id="IPR011990">
    <property type="entry name" value="TPR-like_helical_dom_sf"/>
</dbReference>
<dbReference type="PANTHER" id="PTHR22726">
    <property type="entry name" value="METALLOENDOPEPTIDASE OMA1"/>
    <property type="match status" value="1"/>
</dbReference>
<evidence type="ECO:0000313" key="9">
    <source>
        <dbReference type="Proteomes" id="UP000663720"/>
    </source>
</evidence>
<dbReference type="EMBL" id="CP061799">
    <property type="protein sequence ID" value="QTA81807.1"/>
    <property type="molecule type" value="Genomic_DNA"/>
</dbReference>
<organism evidence="8 9">
    <name type="scientific">Desulfonema limicola</name>
    <dbReference type="NCBI Taxonomy" id="45656"/>
    <lineage>
        <taxon>Bacteria</taxon>
        <taxon>Pseudomonadati</taxon>
        <taxon>Thermodesulfobacteriota</taxon>
        <taxon>Desulfobacteria</taxon>
        <taxon>Desulfobacterales</taxon>
        <taxon>Desulfococcaceae</taxon>
        <taxon>Desulfonema</taxon>
    </lineage>
</organism>
<dbReference type="AlphaFoldDB" id="A0A975GHT9"/>
<evidence type="ECO:0000256" key="6">
    <source>
        <dbReference type="ARBA" id="ARBA00023049"/>
    </source>
</evidence>
<accession>A0A975GHT9</accession>
<dbReference type="GO" id="GO:0004222">
    <property type="term" value="F:metalloendopeptidase activity"/>
    <property type="evidence" value="ECO:0007669"/>
    <property type="project" value="InterPro"/>
</dbReference>
<evidence type="ECO:0000313" key="8">
    <source>
        <dbReference type="EMBL" id="QTA81807.1"/>
    </source>
</evidence>
<reference evidence="8" key="1">
    <citation type="journal article" date="2021" name="Microb. Physiol.">
        <title>Proteogenomic Insights into the Physiology of Marine, Sulfate-Reducing, Filamentous Desulfonema limicola and Desulfonema magnum.</title>
        <authorList>
            <person name="Schnaars V."/>
            <person name="Wohlbrand L."/>
            <person name="Scheve S."/>
            <person name="Hinrichs C."/>
            <person name="Reinhardt R."/>
            <person name="Rabus R."/>
        </authorList>
    </citation>
    <scope>NUCLEOTIDE SEQUENCE</scope>
    <source>
        <strain evidence="8">5ac10</strain>
    </source>
</reference>
<keyword evidence="6" id="KW-0482">Metalloprotease</keyword>
<dbReference type="GO" id="GO:0016020">
    <property type="term" value="C:membrane"/>
    <property type="evidence" value="ECO:0007669"/>
    <property type="project" value="TreeGrafter"/>
</dbReference>
<keyword evidence="4" id="KW-0378">Hydrolase</keyword>
<dbReference type="SUPFAM" id="SSF48452">
    <property type="entry name" value="TPR-like"/>
    <property type="match status" value="1"/>
</dbReference>
<evidence type="ECO:0000256" key="3">
    <source>
        <dbReference type="ARBA" id="ARBA00022723"/>
    </source>
</evidence>
<evidence type="ECO:0000259" key="7">
    <source>
        <dbReference type="Pfam" id="PF01435"/>
    </source>
</evidence>
<dbReference type="Pfam" id="PF01435">
    <property type="entry name" value="Peptidase_M48"/>
    <property type="match status" value="1"/>
</dbReference>
<dbReference type="GO" id="GO:0051603">
    <property type="term" value="P:proteolysis involved in protein catabolic process"/>
    <property type="evidence" value="ECO:0007669"/>
    <property type="project" value="TreeGrafter"/>
</dbReference>
<comment type="cofactor">
    <cofactor evidence="1">
        <name>Zn(2+)</name>
        <dbReference type="ChEBI" id="CHEBI:29105"/>
    </cofactor>
</comment>
<evidence type="ECO:0000256" key="1">
    <source>
        <dbReference type="ARBA" id="ARBA00001947"/>
    </source>
</evidence>
<gene>
    <name evidence="8" type="ORF">dnl_41570</name>
</gene>
<evidence type="ECO:0000256" key="2">
    <source>
        <dbReference type="ARBA" id="ARBA00022670"/>
    </source>
</evidence>
<name>A0A975GHT9_9BACT</name>
<dbReference type="RefSeq" id="WP_207687797.1">
    <property type="nucleotide sequence ID" value="NZ_CP061799.1"/>
</dbReference>
<keyword evidence="9" id="KW-1185">Reference proteome</keyword>
<dbReference type="InterPro" id="IPR001915">
    <property type="entry name" value="Peptidase_M48"/>
</dbReference>
<evidence type="ECO:0000256" key="5">
    <source>
        <dbReference type="ARBA" id="ARBA00022833"/>
    </source>
</evidence>
<feature type="domain" description="Peptidase M48" evidence="7">
    <location>
        <begin position="53"/>
        <end position="235"/>
    </location>
</feature>
<keyword evidence="5" id="KW-0862">Zinc</keyword>
<dbReference type="GO" id="GO:0046872">
    <property type="term" value="F:metal ion binding"/>
    <property type="evidence" value="ECO:0007669"/>
    <property type="project" value="UniProtKB-KW"/>
</dbReference>
<dbReference type="Proteomes" id="UP000663720">
    <property type="component" value="Chromosome"/>
</dbReference>
<keyword evidence="3" id="KW-0479">Metal-binding</keyword>
<sequence length="596" mass="66901">MKHLIMIPAFMILLLLQPDFSFGESVKDNASWWVNNYGGALTEEESPLVSKAQEVFLRVFAAADKKMNVEPRLVILRKQGEPWAAALKDGTILLSQGALEFCFKGVSESGGLSRLAFVIGHEMAHLLKGDFWHIAAFEIVRKYGTDKKAVDEILDILVDTGDISTTDHARKIAKNKELQADSYGLLYAAVAGYDPKEIVNENGKNFFREWVNQITGRAAYTDNSHPTPDMRAEFLYSKMEEVRQSLVLFDLGIRLYQLGRYNDALDFLTAFKEKFPCREVDNNIGLIYYQKAVNILAKNDPDRLYGFQLSTVLDIETRGNSFKREPGWKRDFDRNIYKAAEYFKSACQKDVLYIPARINLSSARIMQQDYSGALSILDQALNIKKDECQALNNKAAALYLFGKSNKADMSLQAGEILQSLIQNQPGFSHAFYNMGIILSDQGKKAESDKIRKQYLELEPSGIPADAVRKSMGIPPVKNAGSSSVAGSLLSSLPVKPGPCDHSIDRKLSGYASHNIDQKGIFGSYYVKNNFRVLILEDIVMLVEKFFNNGKHISEINAEYGRPGRIIDGFSSIKTLVYENAAMDIKNNRLVRMSITY</sequence>
<keyword evidence="2" id="KW-0645">Protease</keyword>
<dbReference type="Gene3D" id="1.25.40.10">
    <property type="entry name" value="Tetratricopeptide repeat domain"/>
    <property type="match status" value="1"/>
</dbReference>
<dbReference type="KEGG" id="dli:dnl_41570"/>
<evidence type="ECO:0000256" key="4">
    <source>
        <dbReference type="ARBA" id="ARBA00022801"/>
    </source>
</evidence>
<dbReference type="PANTHER" id="PTHR22726:SF1">
    <property type="entry name" value="METALLOENDOPEPTIDASE OMA1, MITOCHONDRIAL"/>
    <property type="match status" value="1"/>
</dbReference>
<protein>
    <submittedName>
        <fullName evidence="8">Peptidase, M48 family</fullName>
    </submittedName>
</protein>
<dbReference type="Gene3D" id="3.30.2010.10">
    <property type="entry name" value="Metalloproteases ('zincins'), catalytic domain"/>
    <property type="match status" value="1"/>
</dbReference>